<comment type="caution">
    <text evidence="2">The sequence shown here is derived from an EMBL/GenBank/DDBJ whole genome shotgun (WGS) entry which is preliminary data.</text>
</comment>
<evidence type="ECO:0000313" key="3">
    <source>
        <dbReference type="Proteomes" id="UP000298381"/>
    </source>
</evidence>
<feature type="domain" description="DSBA-like thioredoxin" evidence="1">
    <location>
        <begin position="55"/>
        <end position="152"/>
    </location>
</feature>
<dbReference type="InterPro" id="IPR036249">
    <property type="entry name" value="Thioredoxin-like_sf"/>
</dbReference>
<dbReference type="EMBL" id="SRIB01000001">
    <property type="protein sequence ID" value="TFZ41777.1"/>
    <property type="molecule type" value="Genomic_DNA"/>
</dbReference>
<protein>
    <submittedName>
        <fullName evidence="2">DsbA family protein</fullName>
    </submittedName>
</protein>
<dbReference type="OrthoDB" id="9799122at2"/>
<gene>
    <name evidence="2" type="ORF">E4100_01175</name>
</gene>
<dbReference type="InterPro" id="IPR001853">
    <property type="entry name" value="DSBA-like_thioredoxin_dom"/>
</dbReference>
<dbReference type="PANTHER" id="PTHR13887">
    <property type="entry name" value="GLUTATHIONE S-TRANSFERASE KAPPA"/>
    <property type="match status" value="1"/>
</dbReference>
<organism evidence="2 3">
    <name type="scientific">Soehngenia longivitae</name>
    <dbReference type="NCBI Taxonomy" id="2562294"/>
    <lineage>
        <taxon>Bacteria</taxon>
        <taxon>Bacillati</taxon>
        <taxon>Bacillota</taxon>
        <taxon>Tissierellia</taxon>
        <taxon>Tissierellales</taxon>
        <taxon>Tissierellaceae</taxon>
        <taxon>Soehngenia</taxon>
    </lineage>
</organism>
<evidence type="ECO:0000259" key="1">
    <source>
        <dbReference type="Pfam" id="PF01323"/>
    </source>
</evidence>
<proteinExistence type="predicted"/>
<name>A0A4Z0DA70_9FIRM</name>
<keyword evidence="3" id="KW-1185">Reference proteome</keyword>
<reference evidence="2 3" key="1">
    <citation type="submission" date="2019-03" db="EMBL/GenBank/DDBJ databases">
        <title>Draft genome sequence data and analysis of a Fermenting Bacterium, Soehngenia longevitae strain 1933PT, isolated from petroleum reservoir in Azerbaijan.</title>
        <authorList>
            <person name="Grouzdev D.S."/>
            <person name="Bidzhieva S.K."/>
            <person name="Sokolova D.S."/>
            <person name="Tourova T.P."/>
            <person name="Poltaraus A.B."/>
            <person name="Nazina T.N."/>
        </authorList>
    </citation>
    <scope>NUCLEOTIDE SEQUENCE [LARGE SCALE GENOMIC DNA]</scope>
    <source>
        <strain evidence="2 3">1933P</strain>
    </source>
</reference>
<sequence>MFGDKERAKKEILEHWKAANDNSDEKLINYELMATRTHDYPYSMPGLIACEAAAIMGGEETHWDYFDRIQKAHLTECLDITTEEVQIMCAKDIGLDENAFRKLLNDEKTKQLVEQNLELARDWGITGVPSLVIDEKYLISGALKKESLKKQLLKIANEEML</sequence>
<dbReference type="GO" id="GO:0016491">
    <property type="term" value="F:oxidoreductase activity"/>
    <property type="evidence" value="ECO:0007669"/>
    <property type="project" value="InterPro"/>
</dbReference>
<dbReference type="Pfam" id="PF01323">
    <property type="entry name" value="DSBA"/>
    <property type="match status" value="1"/>
</dbReference>
<dbReference type="Proteomes" id="UP000298381">
    <property type="component" value="Unassembled WGS sequence"/>
</dbReference>
<accession>A0A4Z0DA70</accession>
<dbReference type="Gene3D" id="3.40.30.10">
    <property type="entry name" value="Glutaredoxin"/>
    <property type="match status" value="1"/>
</dbReference>
<evidence type="ECO:0000313" key="2">
    <source>
        <dbReference type="EMBL" id="TFZ41777.1"/>
    </source>
</evidence>
<dbReference type="SUPFAM" id="SSF52833">
    <property type="entry name" value="Thioredoxin-like"/>
    <property type="match status" value="1"/>
</dbReference>
<dbReference type="AlphaFoldDB" id="A0A4Z0DA70"/>